<dbReference type="GO" id="GO:0008897">
    <property type="term" value="F:holo-[acyl-carrier-protein] synthase activity"/>
    <property type="evidence" value="ECO:0007669"/>
    <property type="project" value="UniProtKB-EC"/>
</dbReference>
<dbReference type="InterPro" id="IPR037143">
    <property type="entry name" value="4-PPantetheinyl_Trfase_dom_sf"/>
</dbReference>
<evidence type="ECO:0000256" key="1">
    <source>
        <dbReference type="ARBA" id="ARBA00006195"/>
    </source>
</evidence>
<reference evidence="10 11" key="1">
    <citation type="submission" date="2013-11" db="EMBL/GenBank/DDBJ databases">
        <title>Draft genome of the bovine lungworm Dictyocaulus viviparus.</title>
        <authorList>
            <person name="Mitreva M."/>
        </authorList>
    </citation>
    <scope>NUCLEOTIDE SEQUENCE [LARGE SCALE GENOMIC DNA]</scope>
    <source>
        <strain evidence="10 11">HannoverDv2000</strain>
    </source>
</reference>
<gene>
    <name evidence="10" type="ORF">DICVIV_04566</name>
</gene>
<evidence type="ECO:0000313" key="10">
    <source>
        <dbReference type="EMBL" id="KJH49302.1"/>
    </source>
</evidence>
<dbReference type="OrthoDB" id="26719at2759"/>
<keyword evidence="11" id="KW-1185">Reference proteome</keyword>
<dbReference type="STRING" id="29172.A0A0D8XZK5"/>
<evidence type="ECO:0000256" key="6">
    <source>
        <dbReference type="ARBA" id="ARBA00033443"/>
    </source>
</evidence>
<dbReference type="Pfam" id="PF01648">
    <property type="entry name" value="ACPS"/>
    <property type="match status" value="1"/>
</dbReference>
<dbReference type="AlphaFoldDB" id="A0A0D8XZK5"/>
<evidence type="ECO:0000259" key="9">
    <source>
        <dbReference type="Pfam" id="PF01648"/>
    </source>
</evidence>
<accession>A0A0D8XZK5</accession>
<dbReference type="PANTHER" id="PTHR12215">
    <property type="entry name" value="PHOSPHOPANTETHEINE TRANSFERASE"/>
    <property type="match status" value="1"/>
</dbReference>
<dbReference type="Gene3D" id="3.90.470.20">
    <property type="entry name" value="4'-phosphopantetheinyl transferase domain"/>
    <property type="match status" value="1"/>
</dbReference>
<dbReference type="InterPro" id="IPR050559">
    <property type="entry name" value="P-Pant_transferase_sf"/>
</dbReference>
<dbReference type="InterPro" id="IPR008278">
    <property type="entry name" value="4-PPantetheinyl_Trfase_dom"/>
</dbReference>
<feature type="domain" description="4'-phosphopantetheinyl transferase" evidence="9">
    <location>
        <begin position="15"/>
        <end position="114"/>
    </location>
</feature>
<comment type="similarity">
    <text evidence="1">Belongs to the P-Pant transferase superfamily. AcpS family.</text>
</comment>
<evidence type="ECO:0000256" key="8">
    <source>
        <dbReference type="ARBA" id="ARBA00048794"/>
    </source>
</evidence>
<dbReference type="GO" id="GO:0000287">
    <property type="term" value="F:magnesium ion binding"/>
    <property type="evidence" value="ECO:0007669"/>
    <property type="project" value="InterPro"/>
</dbReference>
<protein>
    <recommendedName>
        <fullName evidence="3">L-aminoadipate-semialdehyde dehydrogenase-phosphopantetheinyl transferase</fullName>
        <ecNumber evidence="2">2.7.8.7</ecNumber>
    </recommendedName>
    <alternativeName>
        <fullName evidence="5">4'-phosphopantetheinyl transferase</fullName>
    </alternativeName>
    <alternativeName>
        <fullName evidence="6">Alpha-aminoadipic semialdehyde dehydrogenase-phosphopantetheinyl transferase</fullName>
    </alternativeName>
</protein>
<comment type="catalytic activity">
    <reaction evidence="8">
        <text>apo-[ACP] + acetyl-CoA = acetyl-[ACP] + adenosine 3',5'-bisphosphate + H(+)</text>
        <dbReference type="Rhea" id="RHEA:46564"/>
        <dbReference type="Rhea" id="RHEA-COMP:9621"/>
        <dbReference type="Rhea" id="RHEA-COMP:9690"/>
        <dbReference type="ChEBI" id="CHEBI:15378"/>
        <dbReference type="ChEBI" id="CHEBI:29999"/>
        <dbReference type="ChEBI" id="CHEBI:57288"/>
        <dbReference type="ChEBI" id="CHEBI:58343"/>
        <dbReference type="ChEBI" id="CHEBI:78446"/>
    </reaction>
    <physiologicalReaction direction="left-to-right" evidence="8">
        <dbReference type="Rhea" id="RHEA:46565"/>
    </physiologicalReaction>
</comment>
<dbReference type="GO" id="GO:0019878">
    <property type="term" value="P:lysine biosynthetic process via aminoadipic acid"/>
    <property type="evidence" value="ECO:0007669"/>
    <property type="project" value="TreeGrafter"/>
</dbReference>
<evidence type="ECO:0000256" key="2">
    <source>
        <dbReference type="ARBA" id="ARBA00013172"/>
    </source>
</evidence>
<evidence type="ECO:0000313" key="11">
    <source>
        <dbReference type="Proteomes" id="UP000053766"/>
    </source>
</evidence>
<proteinExistence type="inferred from homology"/>
<dbReference type="SUPFAM" id="SSF56214">
    <property type="entry name" value="4'-phosphopantetheinyl transferase"/>
    <property type="match status" value="1"/>
</dbReference>
<dbReference type="GO" id="GO:0005829">
    <property type="term" value="C:cytosol"/>
    <property type="evidence" value="ECO:0007669"/>
    <property type="project" value="TreeGrafter"/>
</dbReference>
<evidence type="ECO:0000256" key="4">
    <source>
        <dbReference type="ARBA" id="ARBA00022679"/>
    </source>
</evidence>
<dbReference type="EMBL" id="KN716239">
    <property type="protein sequence ID" value="KJH49302.1"/>
    <property type="molecule type" value="Genomic_DNA"/>
</dbReference>
<comment type="catalytic activity">
    <reaction evidence="7">
        <text>apo-[ACP] + CoA = holo-[ACP] + adenosine 3',5'-bisphosphate + H(+)</text>
        <dbReference type="Rhea" id="RHEA:12068"/>
        <dbReference type="Rhea" id="RHEA-COMP:9685"/>
        <dbReference type="Rhea" id="RHEA-COMP:9690"/>
        <dbReference type="ChEBI" id="CHEBI:15378"/>
        <dbReference type="ChEBI" id="CHEBI:29999"/>
        <dbReference type="ChEBI" id="CHEBI:57287"/>
        <dbReference type="ChEBI" id="CHEBI:58343"/>
        <dbReference type="ChEBI" id="CHEBI:64479"/>
        <dbReference type="EC" id="2.7.8.7"/>
    </reaction>
    <physiologicalReaction direction="left-to-right" evidence="7">
        <dbReference type="Rhea" id="RHEA:12069"/>
    </physiologicalReaction>
</comment>
<evidence type="ECO:0000256" key="5">
    <source>
        <dbReference type="ARBA" id="ARBA00030484"/>
    </source>
</evidence>
<name>A0A0D8XZK5_DICVI</name>
<sequence length="172" mass="20049">MRIDEDRSTAALAHIEKMAKLFSDRELQTMRNELTERERWTAFYRIWCLKESVLKATGIGLVNDLQNYDFHTGAEKHRPGCYITSTKWYRNGIRQQNWSFEESFINEDHCVAVARVQPISSLMVENRKDEAKNLFSLISFENLLNGSTVLSELEDGGIKEYEEYATKPTKPF</sequence>
<reference evidence="11" key="2">
    <citation type="journal article" date="2016" name="Sci. Rep.">
        <title>Dictyocaulus viviparus genome, variome and transcriptome elucidate lungworm biology and support future intervention.</title>
        <authorList>
            <person name="McNulty S.N."/>
            <person name="Strube C."/>
            <person name="Rosa B.A."/>
            <person name="Martin J.C."/>
            <person name="Tyagi R."/>
            <person name="Choi Y.J."/>
            <person name="Wang Q."/>
            <person name="Hallsworth Pepin K."/>
            <person name="Zhang X."/>
            <person name="Ozersky P."/>
            <person name="Wilson R.K."/>
            <person name="Sternberg P.W."/>
            <person name="Gasser R.B."/>
            <person name="Mitreva M."/>
        </authorList>
    </citation>
    <scope>NUCLEOTIDE SEQUENCE [LARGE SCALE GENOMIC DNA]</scope>
    <source>
        <strain evidence="11">HannoverDv2000</strain>
    </source>
</reference>
<evidence type="ECO:0000256" key="7">
    <source>
        <dbReference type="ARBA" id="ARBA00048641"/>
    </source>
</evidence>
<dbReference type="Proteomes" id="UP000053766">
    <property type="component" value="Unassembled WGS sequence"/>
</dbReference>
<dbReference type="FunFam" id="3.90.470.20:FF:000003">
    <property type="entry name" value="L-aminoadipate-semialdehyde dehydrogenase-phosphopantetheinyl transferase"/>
    <property type="match status" value="1"/>
</dbReference>
<organism evidence="10 11">
    <name type="scientific">Dictyocaulus viviparus</name>
    <name type="common">Bovine lungworm</name>
    <dbReference type="NCBI Taxonomy" id="29172"/>
    <lineage>
        <taxon>Eukaryota</taxon>
        <taxon>Metazoa</taxon>
        <taxon>Ecdysozoa</taxon>
        <taxon>Nematoda</taxon>
        <taxon>Chromadorea</taxon>
        <taxon>Rhabditida</taxon>
        <taxon>Rhabditina</taxon>
        <taxon>Rhabditomorpha</taxon>
        <taxon>Strongyloidea</taxon>
        <taxon>Metastrongylidae</taxon>
        <taxon>Dictyocaulus</taxon>
    </lineage>
</organism>
<dbReference type="PANTHER" id="PTHR12215:SF10">
    <property type="entry name" value="L-AMINOADIPATE-SEMIALDEHYDE DEHYDROGENASE-PHOSPHOPANTETHEINYL TRANSFERASE"/>
    <property type="match status" value="1"/>
</dbReference>
<keyword evidence="4 10" id="KW-0808">Transferase</keyword>
<dbReference type="EC" id="2.7.8.7" evidence="2"/>
<evidence type="ECO:0000256" key="3">
    <source>
        <dbReference type="ARBA" id="ARBA00016301"/>
    </source>
</evidence>